<gene>
    <name evidence="3" type="ORF">A3E44_03865</name>
</gene>
<proteinExistence type="predicted"/>
<protein>
    <submittedName>
        <fullName evidence="3">Uncharacterized protein</fullName>
    </submittedName>
</protein>
<keyword evidence="2" id="KW-1133">Transmembrane helix</keyword>
<comment type="caution">
    <text evidence="3">The sequence shown here is derived from an EMBL/GenBank/DDBJ whole genome shotgun (WGS) entry which is preliminary data.</text>
</comment>
<feature type="compositionally biased region" description="Pro residues" evidence="1">
    <location>
        <begin position="15"/>
        <end position="26"/>
    </location>
</feature>
<sequence>MTEVSQPSSDQTPTEPFPEPPPAPTPSPTKPWFILSAVLMTSLFIFVAFALVSALLSKSQVQNQIPPPKPTLTVSPTPNPTENWKTYTNEILNISLSHPTEWKLSESISMGYPYITISDPVLQQQPIENGLEPMQGAFLEIMAEEFKAVVPVDRYVKGFARADRAEDGSWLEVNTEESNSDVWGTEGYFFTHRSGNILQHNHAVLINYKTKPVLFQIKITIPQVNQPQSNSYILTFNQILSTFRFLDDNQISWGEAEELIQSCEVTFVGQTHNLDVEITLKDGRIIKAKEPRIDIVWEKIQEVEEKCGKIQFVTE</sequence>
<evidence type="ECO:0000256" key="1">
    <source>
        <dbReference type="SAM" id="MobiDB-lite"/>
    </source>
</evidence>
<feature type="region of interest" description="Disordered" evidence="1">
    <location>
        <begin position="1"/>
        <end position="26"/>
    </location>
</feature>
<keyword evidence="2" id="KW-0812">Transmembrane</keyword>
<evidence type="ECO:0000256" key="2">
    <source>
        <dbReference type="SAM" id="Phobius"/>
    </source>
</evidence>
<name>A0A1F8AT51_9BACT</name>
<organism evidence="3 4">
    <name type="scientific">Candidatus Woesebacteria bacterium RIFCSPHIGHO2_12_FULL_41_24</name>
    <dbReference type="NCBI Taxonomy" id="1802510"/>
    <lineage>
        <taxon>Bacteria</taxon>
        <taxon>Candidatus Woeseibacteriota</taxon>
    </lineage>
</organism>
<reference evidence="3 4" key="1">
    <citation type="journal article" date="2016" name="Nat. Commun.">
        <title>Thousands of microbial genomes shed light on interconnected biogeochemical processes in an aquifer system.</title>
        <authorList>
            <person name="Anantharaman K."/>
            <person name="Brown C.T."/>
            <person name="Hug L.A."/>
            <person name="Sharon I."/>
            <person name="Castelle C.J."/>
            <person name="Probst A.J."/>
            <person name="Thomas B.C."/>
            <person name="Singh A."/>
            <person name="Wilkins M.J."/>
            <person name="Karaoz U."/>
            <person name="Brodie E.L."/>
            <person name="Williams K.H."/>
            <person name="Hubbard S.S."/>
            <person name="Banfield J.F."/>
        </authorList>
    </citation>
    <scope>NUCLEOTIDE SEQUENCE [LARGE SCALE GENOMIC DNA]</scope>
</reference>
<evidence type="ECO:0000313" key="4">
    <source>
        <dbReference type="Proteomes" id="UP000178603"/>
    </source>
</evidence>
<dbReference type="EMBL" id="MGGW01000008">
    <property type="protein sequence ID" value="OGM54927.1"/>
    <property type="molecule type" value="Genomic_DNA"/>
</dbReference>
<evidence type="ECO:0000313" key="3">
    <source>
        <dbReference type="EMBL" id="OGM54927.1"/>
    </source>
</evidence>
<feature type="transmembrane region" description="Helical" evidence="2">
    <location>
        <begin position="32"/>
        <end position="56"/>
    </location>
</feature>
<dbReference type="AlphaFoldDB" id="A0A1F8AT51"/>
<accession>A0A1F8AT51</accession>
<dbReference type="Proteomes" id="UP000178603">
    <property type="component" value="Unassembled WGS sequence"/>
</dbReference>
<keyword evidence="2" id="KW-0472">Membrane</keyword>
<feature type="compositionally biased region" description="Polar residues" evidence="1">
    <location>
        <begin position="1"/>
        <end position="11"/>
    </location>
</feature>